<dbReference type="Gene3D" id="3.40.50.720">
    <property type="entry name" value="NAD(P)-binding Rossmann-like Domain"/>
    <property type="match status" value="1"/>
</dbReference>
<keyword evidence="2" id="KW-1185">Reference proteome</keyword>
<evidence type="ECO:0000313" key="2">
    <source>
        <dbReference type="Proteomes" id="UP000276991"/>
    </source>
</evidence>
<dbReference type="AlphaFoldDB" id="A0A498SYX0"/>
<accession>A0A498SYX0</accession>
<name>A0A498SYX0_ACAVI</name>
<dbReference type="STRING" id="6277.A0A498SYX0"/>
<proteinExistence type="predicted"/>
<dbReference type="OrthoDB" id="2102561at2759"/>
<reference evidence="1 2" key="1">
    <citation type="submission" date="2018-08" db="EMBL/GenBank/DDBJ databases">
        <authorList>
            <person name="Laetsch R D."/>
            <person name="Stevens L."/>
            <person name="Kumar S."/>
            <person name="Blaxter L. M."/>
        </authorList>
    </citation>
    <scope>NUCLEOTIDE SEQUENCE [LARGE SCALE GENOMIC DNA]</scope>
</reference>
<dbReference type="PANTHER" id="PTHR43313:SF1">
    <property type="entry name" value="3BETA-HYDROXYSTEROID DEHYDROGENASE DHS-16"/>
    <property type="match status" value="1"/>
</dbReference>
<dbReference type="PANTHER" id="PTHR43313">
    <property type="entry name" value="SHORT-CHAIN DEHYDROGENASE/REDUCTASE FAMILY 9C"/>
    <property type="match status" value="1"/>
</dbReference>
<sequence length="201" mass="23030">MFSFAILFTALPLLYFTYGLLGRKLTISEIDRKAVPITGCGILTLCLLKVCRPILLHELQPFGVDVIEIVPGCFKTGFSTPQTLRKSVDTLWHRASQEMHDEYGHDYNEKAIAYGENLQLLLLTKDITWVIDAYYEAIVARRPKLLYRIGWDTLFKFYPYSYLPLRLQLYVMKFLMYLSGAPLPAITTKNLHPGNSKSKVS</sequence>
<dbReference type="GO" id="GO:0008202">
    <property type="term" value="P:steroid metabolic process"/>
    <property type="evidence" value="ECO:0007669"/>
    <property type="project" value="TreeGrafter"/>
</dbReference>
<organism evidence="1 2">
    <name type="scientific">Acanthocheilonema viteae</name>
    <name type="common">Filarial nematode worm</name>
    <name type="synonym">Dipetalonema viteae</name>
    <dbReference type="NCBI Taxonomy" id="6277"/>
    <lineage>
        <taxon>Eukaryota</taxon>
        <taxon>Metazoa</taxon>
        <taxon>Ecdysozoa</taxon>
        <taxon>Nematoda</taxon>
        <taxon>Chromadorea</taxon>
        <taxon>Rhabditida</taxon>
        <taxon>Spirurina</taxon>
        <taxon>Spiruromorpha</taxon>
        <taxon>Filarioidea</taxon>
        <taxon>Onchocercidae</taxon>
        <taxon>Acanthocheilonema</taxon>
    </lineage>
</organism>
<protein>
    <submittedName>
        <fullName evidence="1">Uncharacterized protein</fullName>
    </submittedName>
</protein>
<gene>
    <name evidence="1" type="ORF">NAV_LOCUS8895</name>
</gene>
<evidence type="ECO:0000313" key="1">
    <source>
        <dbReference type="EMBL" id="VBB34104.1"/>
    </source>
</evidence>
<dbReference type="GO" id="GO:0016491">
    <property type="term" value="F:oxidoreductase activity"/>
    <property type="evidence" value="ECO:0007669"/>
    <property type="project" value="TreeGrafter"/>
</dbReference>
<dbReference type="Proteomes" id="UP000276991">
    <property type="component" value="Unassembled WGS sequence"/>
</dbReference>
<dbReference type="EMBL" id="UPTC01003056">
    <property type="protein sequence ID" value="VBB34104.1"/>
    <property type="molecule type" value="Genomic_DNA"/>
</dbReference>